<dbReference type="AlphaFoldDB" id="A0A8R7R1Z5"/>
<feature type="region of interest" description="Disordered" evidence="1">
    <location>
        <begin position="1"/>
        <end position="65"/>
    </location>
</feature>
<evidence type="ECO:0000313" key="3">
    <source>
        <dbReference type="Proteomes" id="UP000015106"/>
    </source>
</evidence>
<accession>A0A8R7R1Z5</accession>
<dbReference type="EnsemblPlants" id="TuG1812G0700004327.01.T01">
    <property type="protein sequence ID" value="TuG1812G0700004327.01.T01.cds413247"/>
    <property type="gene ID" value="TuG1812G0700004327.01"/>
</dbReference>
<sequence length="106" mass="11324">IPNSALTQATARRGTPATSVLRRPLSTVAHPARQRASSFSGLSLPSTPRPRPSPARHLSSAEPSILRNERSQLLRSPARSAAPSLHPLTTVIYLPSPVLSLCRTSD</sequence>
<reference evidence="2" key="3">
    <citation type="submission" date="2022-06" db="UniProtKB">
        <authorList>
            <consortium name="EnsemblPlants"/>
        </authorList>
    </citation>
    <scope>IDENTIFICATION</scope>
</reference>
<reference evidence="2" key="2">
    <citation type="submission" date="2018-03" db="EMBL/GenBank/DDBJ databases">
        <title>The Triticum urartu genome reveals the dynamic nature of wheat genome evolution.</title>
        <authorList>
            <person name="Ling H."/>
            <person name="Ma B."/>
            <person name="Shi X."/>
            <person name="Liu H."/>
            <person name="Dong L."/>
            <person name="Sun H."/>
            <person name="Cao Y."/>
            <person name="Gao Q."/>
            <person name="Zheng S."/>
            <person name="Li Y."/>
            <person name="Yu Y."/>
            <person name="Du H."/>
            <person name="Qi M."/>
            <person name="Li Y."/>
            <person name="Yu H."/>
            <person name="Cui Y."/>
            <person name="Wang N."/>
            <person name="Chen C."/>
            <person name="Wu H."/>
            <person name="Zhao Y."/>
            <person name="Zhang J."/>
            <person name="Li Y."/>
            <person name="Zhou W."/>
            <person name="Zhang B."/>
            <person name="Hu W."/>
            <person name="Eijk M."/>
            <person name="Tang J."/>
            <person name="Witsenboer H."/>
            <person name="Zhao S."/>
            <person name="Li Z."/>
            <person name="Zhang A."/>
            <person name="Wang D."/>
            <person name="Liang C."/>
        </authorList>
    </citation>
    <scope>NUCLEOTIDE SEQUENCE [LARGE SCALE GENOMIC DNA]</scope>
    <source>
        <strain evidence="2">cv. G1812</strain>
    </source>
</reference>
<evidence type="ECO:0000256" key="1">
    <source>
        <dbReference type="SAM" id="MobiDB-lite"/>
    </source>
</evidence>
<evidence type="ECO:0000313" key="2">
    <source>
        <dbReference type="EnsemblPlants" id="TuG1812G0700004327.01.T01.cds413247"/>
    </source>
</evidence>
<proteinExistence type="predicted"/>
<keyword evidence="3" id="KW-1185">Reference proteome</keyword>
<protein>
    <submittedName>
        <fullName evidence="2">Uncharacterized protein</fullName>
    </submittedName>
</protein>
<name>A0A8R7R1Z5_TRIUA</name>
<feature type="compositionally biased region" description="Polar residues" evidence="1">
    <location>
        <begin position="1"/>
        <end position="10"/>
    </location>
</feature>
<organism evidence="2 3">
    <name type="scientific">Triticum urartu</name>
    <name type="common">Red wild einkorn</name>
    <name type="synonym">Crithodium urartu</name>
    <dbReference type="NCBI Taxonomy" id="4572"/>
    <lineage>
        <taxon>Eukaryota</taxon>
        <taxon>Viridiplantae</taxon>
        <taxon>Streptophyta</taxon>
        <taxon>Embryophyta</taxon>
        <taxon>Tracheophyta</taxon>
        <taxon>Spermatophyta</taxon>
        <taxon>Magnoliopsida</taxon>
        <taxon>Liliopsida</taxon>
        <taxon>Poales</taxon>
        <taxon>Poaceae</taxon>
        <taxon>BOP clade</taxon>
        <taxon>Pooideae</taxon>
        <taxon>Triticodae</taxon>
        <taxon>Triticeae</taxon>
        <taxon>Triticinae</taxon>
        <taxon>Triticum</taxon>
    </lineage>
</organism>
<reference evidence="3" key="1">
    <citation type="journal article" date="2013" name="Nature">
        <title>Draft genome of the wheat A-genome progenitor Triticum urartu.</title>
        <authorList>
            <person name="Ling H.Q."/>
            <person name="Zhao S."/>
            <person name="Liu D."/>
            <person name="Wang J."/>
            <person name="Sun H."/>
            <person name="Zhang C."/>
            <person name="Fan H."/>
            <person name="Li D."/>
            <person name="Dong L."/>
            <person name="Tao Y."/>
            <person name="Gao C."/>
            <person name="Wu H."/>
            <person name="Li Y."/>
            <person name="Cui Y."/>
            <person name="Guo X."/>
            <person name="Zheng S."/>
            <person name="Wang B."/>
            <person name="Yu K."/>
            <person name="Liang Q."/>
            <person name="Yang W."/>
            <person name="Lou X."/>
            <person name="Chen J."/>
            <person name="Feng M."/>
            <person name="Jian J."/>
            <person name="Zhang X."/>
            <person name="Luo G."/>
            <person name="Jiang Y."/>
            <person name="Liu J."/>
            <person name="Wang Z."/>
            <person name="Sha Y."/>
            <person name="Zhang B."/>
            <person name="Wu H."/>
            <person name="Tang D."/>
            <person name="Shen Q."/>
            <person name="Xue P."/>
            <person name="Zou S."/>
            <person name="Wang X."/>
            <person name="Liu X."/>
            <person name="Wang F."/>
            <person name="Yang Y."/>
            <person name="An X."/>
            <person name="Dong Z."/>
            <person name="Zhang K."/>
            <person name="Zhang X."/>
            <person name="Luo M.C."/>
            <person name="Dvorak J."/>
            <person name="Tong Y."/>
            <person name="Wang J."/>
            <person name="Yang H."/>
            <person name="Li Z."/>
            <person name="Wang D."/>
            <person name="Zhang A."/>
            <person name="Wang J."/>
        </authorList>
    </citation>
    <scope>NUCLEOTIDE SEQUENCE</scope>
    <source>
        <strain evidence="3">cv. G1812</strain>
    </source>
</reference>
<dbReference type="Gramene" id="TuG1812G0700004327.01.T01">
    <property type="protein sequence ID" value="TuG1812G0700004327.01.T01.cds413247"/>
    <property type="gene ID" value="TuG1812G0700004327.01"/>
</dbReference>
<dbReference type="Proteomes" id="UP000015106">
    <property type="component" value="Chromosome 7"/>
</dbReference>